<dbReference type="EMBL" id="BJNG01000005">
    <property type="protein sequence ID" value="GEC18468.1"/>
    <property type="molecule type" value="Genomic_DNA"/>
</dbReference>
<dbReference type="GO" id="GO:0033214">
    <property type="term" value="P:siderophore-iron import into cell"/>
    <property type="evidence" value="ECO:0007669"/>
    <property type="project" value="TreeGrafter"/>
</dbReference>
<evidence type="ECO:0000256" key="8">
    <source>
        <dbReference type="SAM" id="MobiDB-lite"/>
    </source>
</evidence>
<gene>
    <name evidence="10" type="ORF">PHY01_07510</name>
</gene>
<dbReference type="AlphaFoldDB" id="A0A4Y3WIW6"/>
<reference evidence="10 11" key="1">
    <citation type="submission" date="2019-06" db="EMBL/GenBank/DDBJ databases">
        <title>Whole genome shotgun sequence of Pseudonocardia hydrocarbonoxydans NBRC 14498.</title>
        <authorList>
            <person name="Hosoyama A."/>
            <person name="Uohara A."/>
            <person name="Ohji S."/>
            <person name="Ichikawa N."/>
        </authorList>
    </citation>
    <scope>NUCLEOTIDE SEQUENCE [LARGE SCALE GENOMIC DNA]</scope>
    <source>
        <strain evidence="10 11">NBRC 14498</strain>
    </source>
</reference>
<comment type="similarity">
    <text evidence="2">Belongs to the binding-protein-dependent transport system permease family. FecCD subfamily.</text>
</comment>
<keyword evidence="6 9" id="KW-1133">Transmembrane helix</keyword>
<evidence type="ECO:0000256" key="3">
    <source>
        <dbReference type="ARBA" id="ARBA00022448"/>
    </source>
</evidence>
<keyword evidence="5 9" id="KW-0812">Transmembrane</keyword>
<keyword evidence="11" id="KW-1185">Reference proteome</keyword>
<evidence type="ECO:0000256" key="9">
    <source>
        <dbReference type="SAM" id="Phobius"/>
    </source>
</evidence>
<comment type="caution">
    <text evidence="10">The sequence shown here is derived from an EMBL/GenBank/DDBJ whole genome shotgun (WGS) entry which is preliminary data.</text>
</comment>
<feature type="transmembrane region" description="Helical" evidence="9">
    <location>
        <begin position="72"/>
        <end position="99"/>
    </location>
</feature>
<evidence type="ECO:0000256" key="2">
    <source>
        <dbReference type="ARBA" id="ARBA00007935"/>
    </source>
</evidence>
<evidence type="ECO:0000256" key="4">
    <source>
        <dbReference type="ARBA" id="ARBA00022475"/>
    </source>
</evidence>
<dbReference type="FunFam" id="1.10.3470.10:FF:000001">
    <property type="entry name" value="Vitamin B12 ABC transporter permease BtuC"/>
    <property type="match status" value="1"/>
</dbReference>
<feature type="transmembrane region" description="Helical" evidence="9">
    <location>
        <begin position="329"/>
        <end position="346"/>
    </location>
</feature>
<evidence type="ECO:0000313" key="10">
    <source>
        <dbReference type="EMBL" id="GEC18468.1"/>
    </source>
</evidence>
<feature type="region of interest" description="Disordered" evidence="8">
    <location>
        <begin position="1"/>
        <end position="20"/>
    </location>
</feature>
<proteinExistence type="inferred from homology"/>
<keyword evidence="3" id="KW-0813">Transport</keyword>
<accession>A0A4Y3WIW6</accession>
<dbReference type="GO" id="GO:0005886">
    <property type="term" value="C:plasma membrane"/>
    <property type="evidence" value="ECO:0007669"/>
    <property type="project" value="UniProtKB-SubCell"/>
</dbReference>
<feature type="transmembrane region" description="Helical" evidence="9">
    <location>
        <begin position="169"/>
        <end position="193"/>
    </location>
</feature>
<comment type="subcellular location">
    <subcellularLocation>
        <location evidence="1">Cell membrane</location>
        <topology evidence="1">Multi-pass membrane protein</topology>
    </subcellularLocation>
</comment>
<feature type="transmembrane region" description="Helical" evidence="9">
    <location>
        <begin position="111"/>
        <end position="131"/>
    </location>
</feature>
<feature type="transmembrane region" description="Helical" evidence="9">
    <location>
        <begin position="257"/>
        <end position="284"/>
    </location>
</feature>
<sequence length="353" mass="35791">MSTVMPVPVTATGRPPAPRRSLRSRRLAGLVLLLAALVGAALLSVAVGAKPIPLDVVWDALVRPDPALEDHIVVGALRIPRTVLGLVAGAALGLAGALIQGHTRNPLADPGLLGVNAGAAFLVVVGIYVFGVTDPLGYVWLAFAGAAAASVAVFVLGSVGRAGATPVTLALAGSAVSALLAALTSAVVLIDVATLDAYRFWAVGSLAGRDGAVLTNVVWFLVAGALIALASAPALNALSLGDDVARSLGHSVRRTRVLGIVAITLLAGGATAACGPIAFVGLVVPHIVRTFTGPDYRWLLPASALSGAVLLLVGDVLGRVLVRPGELQVGIVLALVGAPFFIYLVRRRKMVHI</sequence>
<dbReference type="Gene3D" id="1.10.3470.10">
    <property type="entry name" value="ABC transporter involved in vitamin B12 uptake, BtuC"/>
    <property type="match status" value="1"/>
</dbReference>
<organism evidence="10 11">
    <name type="scientific">Pseudonocardia hydrocarbonoxydans</name>
    <dbReference type="NCBI Taxonomy" id="76726"/>
    <lineage>
        <taxon>Bacteria</taxon>
        <taxon>Bacillati</taxon>
        <taxon>Actinomycetota</taxon>
        <taxon>Actinomycetes</taxon>
        <taxon>Pseudonocardiales</taxon>
        <taxon>Pseudonocardiaceae</taxon>
        <taxon>Pseudonocardia</taxon>
    </lineage>
</organism>
<feature type="transmembrane region" description="Helical" evidence="9">
    <location>
        <begin position="137"/>
        <end position="157"/>
    </location>
</feature>
<name>A0A4Y3WIW6_9PSEU</name>
<dbReference type="InterPro" id="IPR000522">
    <property type="entry name" value="ABC_transptr_permease_BtuC"/>
</dbReference>
<evidence type="ECO:0000256" key="1">
    <source>
        <dbReference type="ARBA" id="ARBA00004651"/>
    </source>
</evidence>
<dbReference type="CDD" id="cd06550">
    <property type="entry name" value="TM_ABC_iron-siderophores_like"/>
    <property type="match status" value="1"/>
</dbReference>
<dbReference type="PANTHER" id="PTHR30472:SF1">
    <property type="entry name" value="FE(3+) DICITRATE TRANSPORT SYSTEM PERMEASE PROTEIN FECC-RELATED"/>
    <property type="match status" value="1"/>
</dbReference>
<dbReference type="Proteomes" id="UP000320338">
    <property type="component" value="Unassembled WGS sequence"/>
</dbReference>
<protein>
    <submittedName>
        <fullName evidence="10">Iron ABC transporter permease</fullName>
    </submittedName>
</protein>
<evidence type="ECO:0000256" key="5">
    <source>
        <dbReference type="ARBA" id="ARBA00022692"/>
    </source>
</evidence>
<keyword evidence="4" id="KW-1003">Cell membrane</keyword>
<feature type="transmembrane region" description="Helical" evidence="9">
    <location>
        <begin position="296"/>
        <end position="317"/>
    </location>
</feature>
<evidence type="ECO:0000313" key="11">
    <source>
        <dbReference type="Proteomes" id="UP000320338"/>
    </source>
</evidence>
<dbReference type="PANTHER" id="PTHR30472">
    <property type="entry name" value="FERRIC ENTEROBACTIN TRANSPORT SYSTEM PERMEASE PROTEIN"/>
    <property type="match status" value="1"/>
</dbReference>
<evidence type="ECO:0000256" key="7">
    <source>
        <dbReference type="ARBA" id="ARBA00023136"/>
    </source>
</evidence>
<keyword evidence="7 9" id="KW-0472">Membrane</keyword>
<feature type="transmembrane region" description="Helical" evidence="9">
    <location>
        <begin position="213"/>
        <end position="236"/>
    </location>
</feature>
<dbReference type="SUPFAM" id="SSF81345">
    <property type="entry name" value="ABC transporter involved in vitamin B12 uptake, BtuC"/>
    <property type="match status" value="1"/>
</dbReference>
<dbReference type="InterPro" id="IPR037294">
    <property type="entry name" value="ABC_BtuC-like"/>
</dbReference>
<dbReference type="Pfam" id="PF01032">
    <property type="entry name" value="FecCD"/>
    <property type="match status" value="1"/>
</dbReference>
<dbReference type="GO" id="GO:0022857">
    <property type="term" value="F:transmembrane transporter activity"/>
    <property type="evidence" value="ECO:0007669"/>
    <property type="project" value="InterPro"/>
</dbReference>
<evidence type="ECO:0000256" key="6">
    <source>
        <dbReference type="ARBA" id="ARBA00022989"/>
    </source>
</evidence>